<dbReference type="PROSITE" id="PS51257">
    <property type="entry name" value="PROKAR_LIPOPROTEIN"/>
    <property type="match status" value="1"/>
</dbReference>
<evidence type="ECO:0000256" key="2">
    <source>
        <dbReference type="SAM" id="SignalP"/>
    </source>
</evidence>
<dbReference type="EMBL" id="JAESWC010000009">
    <property type="protein sequence ID" value="MBL4937045.1"/>
    <property type="molecule type" value="Genomic_DNA"/>
</dbReference>
<name>A0ABS1TCL5_9CLOT</name>
<comment type="caution">
    <text evidence="3">The sequence shown here is derived from an EMBL/GenBank/DDBJ whole genome shotgun (WGS) entry which is preliminary data.</text>
</comment>
<feature type="region of interest" description="Disordered" evidence="1">
    <location>
        <begin position="34"/>
        <end position="60"/>
    </location>
</feature>
<evidence type="ECO:0008006" key="5">
    <source>
        <dbReference type="Google" id="ProtNLM"/>
    </source>
</evidence>
<dbReference type="Proteomes" id="UP000632377">
    <property type="component" value="Unassembled WGS sequence"/>
</dbReference>
<organism evidence="3 4">
    <name type="scientific">Clostridium rhizosphaerae</name>
    <dbReference type="NCBI Taxonomy" id="2803861"/>
    <lineage>
        <taxon>Bacteria</taxon>
        <taxon>Bacillati</taxon>
        <taxon>Bacillota</taxon>
        <taxon>Clostridia</taxon>
        <taxon>Eubacteriales</taxon>
        <taxon>Clostridiaceae</taxon>
        <taxon>Clostridium</taxon>
    </lineage>
</organism>
<sequence length="335" mass="36726">MKKNLILIAAVLISVLITGCAGKKAAVQNEIKQVQTQSAGNKDKTPAAPETKKTDEASNTVASEAGYSKYSGRWVTENNLKHDIPFGTVISIKADKSGELSGVVSDSSSGFGHISNIDIKGKINNNKFSTNFSNDGWDHSGTIELEFNDKQVVLKLSYDKKSESVNSGWGISPGTFNLVNINTPIKRTINDLREGGWKDVEGQCFDVDLNKYGKIRFISETNWNTGFSFYLQDSKCNIAYKFPDLYLNDYQTKNYAIESISAVSFTDINNDSLKDVIILYKATDVTKKVPSAICNVFTQKSDGTFVNNSSLNDKINASGSTKDIASIVKFIKGIK</sequence>
<accession>A0ABS1TCL5</accession>
<evidence type="ECO:0000313" key="3">
    <source>
        <dbReference type="EMBL" id="MBL4937045.1"/>
    </source>
</evidence>
<proteinExistence type="predicted"/>
<feature type="chain" id="PRO_5046620592" description="Lipoprotein" evidence="2">
    <location>
        <begin position="26"/>
        <end position="335"/>
    </location>
</feature>
<keyword evidence="2" id="KW-0732">Signal</keyword>
<gene>
    <name evidence="3" type="ORF">JK636_14920</name>
</gene>
<feature type="compositionally biased region" description="Basic and acidic residues" evidence="1">
    <location>
        <begin position="41"/>
        <end position="56"/>
    </location>
</feature>
<evidence type="ECO:0000256" key="1">
    <source>
        <dbReference type="SAM" id="MobiDB-lite"/>
    </source>
</evidence>
<evidence type="ECO:0000313" key="4">
    <source>
        <dbReference type="Proteomes" id="UP000632377"/>
    </source>
</evidence>
<reference evidence="3 4" key="1">
    <citation type="submission" date="2021-01" db="EMBL/GenBank/DDBJ databases">
        <title>Genome public.</title>
        <authorList>
            <person name="Liu C."/>
            <person name="Sun Q."/>
        </authorList>
    </citation>
    <scope>NUCLEOTIDE SEQUENCE [LARGE SCALE GENOMIC DNA]</scope>
    <source>
        <strain evidence="3 4">YIM B02515</strain>
    </source>
</reference>
<protein>
    <recommendedName>
        <fullName evidence="5">Lipoprotein</fullName>
    </recommendedName>
</protein>
<feature type="signal peptide" evidence="2">
    <location>
        <begin position="1"/>
        <end position="25"/>
    </location>
</feature>
<dbReference type="RefSeq" id="WP_202749800.1">
    <property type="nucleotide sequence ID" value="NZ_JAESWC010000009.1"/>
</dbReference>
<keyword evidence="4" id="KW-1185">Reference proteome</keyword>